<sequence>MNSLDMSDMILRLPLWSSSYIYCRLTTACMSLPIYHSYKLTVQLNRAYCSTQ</sequence>
<accession>A0A0B0PVR9</accession>
<reference evidence="2" key="1">
    <citation type="submission" date="2014-09" db="EMBL/GenBank/DDBJ databases">
        <authorList>
            <person name="Mudge J."/>
            <person name="Ramaraj T."/>
            <person name="Lindquist I.E."/>
            <person name="Bharti A.K."/>
            <person name="Sundararajan A."/>
            <person name="Cameron C.T."/>
            <person name="Woodward J.E."/>
            <person name="May G.D."/>
            <person name="Brubaker C."/>
            <person name="Broadhvest J."/>
            <person name="Wilkins T.A."/>
        </authorList>
    </citation>
    <scope>NUCLEOTIDE SEQUENCE</scope>
    <source>
        <strain evidence="2">cv. AKA8401</strain>
    </source>
</reference>
<dbReference type="EMBL" id="KN446998">
    <property type="protein sequence ID" value="KHG28912.1"/>
    <property type="molecule type" value="Genomic_DNA"/>
</dbReference>
<evidence type="ECO:0000313" key="1">
    <source>
        <dbReference type="EMBL" id="KHG28912.1"/>
    </source>
</evidence>
<protein>
    <submittedName>
        <fullName evidence="1">Uncharacterized protein</fullName>
    </submittedName>
</protein>
<keyword evidence="2" id="KW-1185">Reference proteome</keyword>
<dbReference type="AlphaFoldDB" id="A0A0B0PVR9"/>
<gene>
    <name evidence="1" type="ORF">F383_15635</name>
</gene>
<organism evidence="1 2">
    <name type="scientific">Gossypium arboreum</name>
    <name type="common">Tree cotton</name>
    <name type="synonym">Gossypium nanking</name>
    <dbReference type="NCBI Taxonomy" id="29729"/>
    <lineage>
        <taxon>Eukaryota</taxon>
        <taxon>Viridiplantae</taxon>
        <taxon>Streptophyta</taxon>
        <taxon>Embryophyta</taxon>
        <taxon>Tracheophyta</taxon>
        <taxon>Spermatophyta</taxon>
        <taxon>Magnoliopsida</taxon>
        <taxon>eudicotyledons</taxon>
        <taxon>Gunneridae</taxon>
        <taxon>Pentapetalae</taxon>
        <taxon>rosids</taxon>
        <taxon>malvids</taxon>
        <taxon>Malvales</taxon>
        <taxon>Malvaceae</taxon>
        <taxon>Malvoideae</taxon>
        <taxon>Gossypium</taxon>
    </lineage>
</organism>
<name>A0A0B0PVR9_GOSAR</name>
<dbReference type="Proteomes" id="UP000032142">
    <property type="component" value="Unassembled WGS sequence"/>
</dbReference>
<proteinExistence type="predicted"/>
<evidence type="ECO:0000313" key="2">
    <source>
        <dbReference type="Proteomes" id="UP000032142"/>
    </source>
</evidence>